<feature type="transmembrane region" description="Helical" evidence="1">
    <location>
        <begin position="12"/>
        <end position="29"/>
    </location>
</feature>
<dbReference type="AlphaFoldDB" id="A0A147KFH4"/>
<dbReference type="RefSeq" id="WP_068752905.1">
    <property type="nucleotide sequence ID" value="NZ_KQ950180.1"/>
</dbReference>
<dbReference type="EMBL" id="LGEM01000100">
    <property type="protein sequence ID" value="KUP96061.1"/>
    <property type="molecule type" value="Genomic_DNA"/>
</dbReference>
<name>A0A147KFH4_THECS</name>
<keyword evidence="1" id="KW-1133">Transmembrane helix</keyword>
<dbReference type="STRING" id="665004.AC529_14190"/>
<reference evidence="3" key="1">
    <citation type="journal article" date="2017" name="Acta Aliment.">
        <title>Plant polysaccharide degrading enzyme system of Thermpbifida cellulosilytica TB100 revealed by de novo genome project data.</title>
        <authorList>
            <person name="Toth A."/>
            <person name="Baka E."/>
            <person name="Luzics S."/>
            <person name="Bata-Vidacs I."/>
            <person name="Nagy I."/>
            <person name="Balint B."/>
            <person name="Herceg R."/>
            <person name="Olasz F."/>
            <person name="Wilk T."/>
            <person name="Nagy T."/>
            <person name="Kriszt B."/>
            <person name="Nagy I."/>
            <person name="Kukolya J."/>
        </authorList>
    </citation>
    <scope>NUCLEOTIDE SEQUENCE [LARGE SCALE GENOMIC DNA]</scope>
    <source>
        <strain evidence="3">TB100</strain>
    </source>
</reference>
<accession>A0A147KFH4</accession>
<protein>
    <recommendedName>
        <fullName evidence="4">Transmembrane protein</fullName>
    </recommendedName>
</protein>
<evidence type="ECO:0000256" key="1">
    <source>
        <dbReference type="SAM" id="Phobius"/>
    </source>
</evidence>
<organism evidence="2 3">
    <name type="scientific">Thermobifida cellulosilytica TB100</name>
    <dbReference type="NCBI Taxonomy" id="665004"/>
    <lineage>
        <taxon>Bacteria</taxon>
        <taxon>Bacillati</taxon>
        <taxon>Actinomycetota</taxon>
        <taxon>Actinomycetes</taxon>
        <taxon>Streptosporangiales</taxon>
        <taxon>Nocardiopsidaceae</taxon>
        <taxon>Thermobifida</taxon>
    </lineage>
</organism>
<keyword evidence="1" id="KW-0472">Membrane</keyword>
<evidence type="ECO:0000313" key="2">
    <source>
        <dbReference type="EMBL" id="KUP96061.1"/>
    </source>
</evidence>
<feature type="transmembrane region" description="Helical" evidence="1">
    <location>
        <begin position="105"/>
        <end position="126"/>
    </location>
</feature>
<dbReference type="OrthoDB" id="5198533at2"/>
<keyword evidence="1" id="KW-0812">Transmembrane</keyword>
<evidence type="ECO:0000313" key="3">
    <source>
        <dbReference type="Proteomes" id="UP000074382"/>
    </source>
</evidence>
<evidence type="ECO:0008006" key="4">
    <source>
        <dbReference type="Google" id="ProtNLM"/>
    </source>
</evidence>
<sequence length="201" mass="21280">MKIYADRPLRLCVQLLCDVLAIAWIALWVKAATALHEALSALARPGVLLEDAGEGLSTHMEAAAEAAREVPFVGEQLAEPFVSMGATGEDLSSAGVGFQQTVAELALTLSLAVAVLPAVAALGLWLPARIRWIRRASQARGLRRAPGGTGTRLLALRALTTAPVGALSRVHADPVDAWQRGDERVVAELAALELRRLGLRS</sequence>
<keyword evidence="3" id="KW-1185">Reference proteome</keyword>
<dbReference type="Proteomes" id="UP000074382">
    <property type="component" value="Unassembled WGS sequence"/>
</dbReference>
<dbReference type="PATRIC" id="fig|665004.4.peg.36"/>
<gene>
    <name evidence="2" type="ORF">AC529_14190</name>
</gene>
<proteinExistence type="predicted"/>
<comment type="caution">
    <text evidence="2">The sequence shown here is derived from an EMBL/GenBank/DDBJ whole genome shotgun (WGS) entry which is preliminary data.</text>
</comment>